<dbReference type="RefSeq" id="WP_053407656.1">
    <property type="nucleotide sequence ID" value="NZ_DAIPHI010000067.1"/>
</dbReference>
<name>A0A0M0I5X6_9VIBR</name>
<dbReference type="InterPro" id="IPR021753">
    <property type="entry name" value="DUF3319"/>
</dbReference>
<dbReference type="Pfam" id="PF11782">
    <property type="entry name" value="DUF3319"/>
    <property type="match status" value="1"/>
</dbReference>
<accession>A0A0M0I5X6</accession>
<dbReference type="Proteomes" id="UP000037530">
    <property type="component" value="Unassembled WGS sequence"/>
</dbReference>
<proteinExistence type="predicted"/>
<evidence type="ECO:0000313" key="2">
    <source>
        <dbReference type="Proteomes" id="UP000037530"/>
    </source>
</evidence>
<dbReference type="PATRIC" id="fig|171383.3.peg.686"/>
<comment type="caution">
    <text evidence="1">The sequence shown here is derived from an EMBL/GenBank/DDBJ whole genome shotgun (WGS) entry which is preliminary data.</text>
</comment>
<dbReference type="EMBL" id="LHPI01000001">
    <property type="protein sequence ID" value="KOO09731.1"/>
    <property type="molecule type" value="Genomic_DNA"/>
</dbReference>
<dbReference type="AlphaFoldDB" id="A0A0M0I5X6"/>
<dbReference type="OrthoDB" id="5872855at2"/>
<organism evidence="1 2">
    <name type="scientific">Vibrio hepatarius</name>
    <dbReference type="NCBI Taxonomy" id="171383"/>
    <lineage>
        <taxon>Bacteria</taxon>
        <taxon>Pseudomonadati</taxon>
        <taxon>Pseudomonadota</taxon>
        <taxon>Gammaproteobacteria</taxon>
        <taxon>Vibrionales</taxon>
        <taxon>Vibrionaceae</taxon>
        <taxon>Vibrio</taxon>
        <taxon>Vibrio oreintalis group</taxon>
    </lineage>
</organism>
<protein>
    <submittedName>
        <fullName evidence="1">Phage tail protein</fullName>
    </submittedName>
</protein>
<evidence type="ECO:0000313" key="1">
    <source>
        <dbReference type="EMBL" id="KOO09731.1"/>
    </source>
</evidence>
<dbReference type="STRING" id="171383.AKJ31_03325"/>
<gene>
    <name evidence="1" type="ORF">AKJ31_03325</name>
</gene>
<reference evidence="2" key="1">
    <citation type="submission" date="2015-08" db="EMBL/GenBank/DDBJ databases">
        <title>Vibrio galatheae sp. nov., a novel member of the Vibrionaceae family isolated from the Solomon Islands.</title>
        <authorList>
            <person name="Giubergia S."/>
            <person name="Machado H."/>
            <person name="Mateiu R.V."/>
            <person name="Gram L."/>
        </authorList>
    </citation>
    <scope>NUCLEOTIDE SEQUENCE [LARGE SCALE GENOMIC DNA]</scope>
    <source>
        <strain evidence="2">DSM 19134</strain>
    </source>
</reference>
<sequence>MAAASYRGFTLKTAGNSTDVWQVQIKRHVLSGSLAAVKKSIDWFCDTATLIDPKEFSALEASRQQASKASQETFNGFTIKNDTGEANGWYCMFNGKLIKGGKLAIQKHIEAYLVAKQKAEQQQIKK</sequence>
<keyword evidence="2" id="KW-1185">Reference proteome</keyword>